<dbReference type="InterPro" id="IPR046513">
    <property type="entry name" value="DUF6691"/>
</dbReference>
<name>A0ABU5VWY1_9BACT</name>
<keyword evidence="3" id="KW-1185">Reference proteome</keyword>
<evidence type="ECO:0000256" key="1">
    <source>
        <dbReference type="SAM" id="Phobius"/>
    </source>
</evidence>
<dbReference type="EMBL" id="JAYGJQ010000002">
    <property type="protein sequence ID" value="MEA9357577.1"/>
    <property type="molecule type" value="Genomic_DNA"/>
</dbReference>
<keyword evidence="1" id="KW-0472">Membrane</keyword>
<keyword evidence="1" id="KW-1133">Transmembrane helix</keyword>
<feature type="transmembrane region" description="Helical" evidence="1">
    <location>
        <begin position="42"/>
        <end position="60"/>
    </location>
</feature>
<sequence length="138" mass="15116">MKIFIAFIVGLIFALGLGISGMTEVQVVRGFLDVTGDWNYSLVGVMAGAIFVHSIFFYFIKKRSSPLLDTKFHLPTRKDLDWRLITGAAIFGLGWGWAGICPGPGIVAVTSGNINIIIFIVSMLVGMGIFKLFEDKIK</sequence>
<dbReference type="RefSeq" id="WP_323577644.1">
    <property type="nucleotide sequence ID" value="NZ_JAYGJQ010000002.1"/>
</dbReference>
<protein>
    <submittedName>
        <fullName evidence="2">DUF6691 family protein</fullName>
    </submittedName>
</protein>
<dbReference type="Pfam" id="PF20398">
    <property type="entry name" value="DUF6691"/>
    <property type="match status" value="1"/>
</dbReference>
<evidence type="ECO:0000313" key="2">
    <source>
        <dbReference type="EMBL" id="MEA9357577.1"/>
    </source>
</evidence>
<organism evidence="2 3">
    <name type="scientific">Bacteriovorax antarcticus</name>
    <dbReference type="NCBI Taxonomy" id="3088717"/>
    <lineage>
        <taxon>Bacteria</taxon>
        <taxon>Pseudomonadati</taxon>
        <taxon>Bdellovibrionota</taxon>
        <taxon>Bacteriovoracia</taxon>
        <taxon>Bacteriovoracales</taxon>
        <taxon>Bacteriovoracaceae</taxon>
        <taxon>Bacteriovorax</taxon>
    </lineage>
</organism>
<proteinExistence type="predicted"/>
<feature type="transmembrane region" description="Helical" evidence="1">
    <location>
        <begin position="112"/>
        <end position="133"/>
    </location>
</feature>
<reference evidence="2 3" key="1">
    <citation type="submission" date="2023-11" db="EMBL/GenBank/DDBJ databases">
        <title>A Novel Polar Bacteriovorax (B. antarcticus) Isolated from the Biocrust in Antarctica.</title>
        <authorList>
            <person name="Mun W."/>
            <person name="Choi S.Y."/>
            <person name="Mitchell R.J."/>
        </authorList>
    </citation>
    <scope>NUCLEOTIDE SEQUENCE [LARGE SCALE GENOMIC DNA]</scope>
    <source>
        <strain evidence="2 3">PP10</strain>
    </source>
</reference>
<feature type="transmembrane region" description="Helical" evidence="1">
    <location>
        <begin position="80"/>
        <end position="100"/>
    </location>
</feature>
<comment type="caution">
    <text evidence="2">The sequence shown here is derived from an EMBL/GenBank/DDBJ whole genome shotgun (WGS) entry which is preliminary data.</text>
</comment>
<accession>A0ABU5VWY1</accession>
<evidence type="ECO:0000313" key="3">
    <source>
        <dbReference type="Proteomes" id="UP001302274"/>
    </source>
</evidence>
<keyword evidence="1" id="KW-0812">Transmembrane</keyword>
<dbReference type="Proteomes" id="UP001302274">
    <property type="component" value="Unassembled WGS sequence"/>
</dbReference>
<gene>
    <name evidence="2" type="ORF">SHI21_15215</name>
</gene>